<dbReference type="EMBL" id="OCNJ01000009">
    <property type="protein sequence ID" value="SOD99539.1"/>
    <property type="molecule type" value="Genomic_DNA"/>
</dbReference>
<protein>
    <submittedName>
        <fullName evidence="1">Rubrerythrin</fullName>
    </submittedName>
</protein>
<reference evidence="1 2" key="1">
    <citation type="submission" date="2017-09" db="EMBL/GenBank/DDBJ databases">
        <authorList>
            <person name="Ehlers B."/>
            <person name="Leendertz F.H."/>
        </authorList>
    </citation>
    <scope>NUCLEOTIDE SEQUENCE [LARGE SCALE GENOMIC DNA]</scope>
    <source>
        <strain evidence="1 2">USBA 140</strain>
    </source>
</reference>
<organism evidence="1 2">
    <name type="scientific">Caenispirillum bisanense</name>
    <dbReference type="NCBI Taxonomy" id="414052"/>
    <lineage>
        <taxon>Bacteria</taxon>
        <taxon>Pseudomonadati</taxon>
        <taxon>Pseudomonadota</taxon>
        <taxon>Alphaproteobacteria</taxon>
        <taxon>Rhodospirillales</taxon>
        <taxon>Novispirillaceae</taxon>
        <taxon>Caenispirillum</taxon>
    </lineage>
</organism>
<evidence type="ECO:0000313" key="1">
    <source>
        <dbReference type="EMBL" id="SOD99539.1"/>
    </source>
</evidence>
<evidence type="ECO:0000313" key="2">
    <source>
        <dbReference type="Proteomes" id="UP000219621"/>
    </source>
</evidence>
<dbReference type="Gene3D" id="1.20.1260.10">
    <property type="match status" value="1"/>
</dbReference>
<dbReference type="OrthoDB" id="6057955at2"/>
<keyword evidence="2" id="KW-1185">Reference proteome</keyword>
<accession>A0A286GWS7</accession>
<gene>
    <name evidence="1" type="ORF">SAMN05421508_10953</name>
</gene>
<dbReference type="RefSeq" id="WP_141415197.1">
    <property type="nucleotide sequence ID" value="NZ_OCNJ01000009.1"/>
</dbReference>
<dbReference type="InterPro" id="IPR009078">
    <property type="entry name" value="Ferritin-like_SF"/>
</dbReference>
<sequence length="264" mass="29746">MTSDARRTVTFDSVPFIAAPEDLFAVATAMEHEATVRYRQLAARMSERDEPQLAALFRRLEAMESEHEAGIDAWAARETITPAEHLTFRWDLPEGISPAALADVGGVEALTPWKALDLAVHNEERAFAFYVQIAARTDHARVRTYAERMAAEELEHVALLRLERRRAWRQEHAGAPAEPLPETLADLEAWLASRMPLHEPPRDGDRRPWLVAEIRRQEDDYDTLMRVIDRAEDETVVRAAQGAAAAVLRRLALLRDADAADRSA</sequence>
<name>A0A286GWS7_9PROT</name>
<dbReference type="CDD" id="cd01045">
    <property type="entry name" value="Ferritin_like_AB"/>
    <property type="match status" value="1"/>
</dbReference>
<dbReference type="AlphaFoldDB" id="A0A286GWS7"/>
<dbReference type="Proteomes" id="UP000219621">
    <property type="component" value="Unassembled WGS sequence"/>
</dbReference>
<dbReference type="InterPro" id="IPR012347">
    <property type="entry name" value="Ferritin-like"/>
</dbReference>
<proteinExistence type="predicted"/>
<dbReference type="SUPFAM" id="SSF47240">
    <property type="entry name" value="Ferritin-like"/>
    <property type="match status" value="1"/>
</dbReference>